<dbReference type="PANTHER" id="PTHR12526">
    <property type="entry name" value="GLYCOSYLTRANSFERASE"/>
    <property type="match status" value="1"/>
</dbReference>
<dbReference type="GO" id="GO:0016757">
    <property type="term" value="F:glycosyltransferase activity"/>
    <property type="evidence" value="ECO:0007669"/>
    <property type="project" value="InterPro"/>
</dbReference>
<dbReference type="EMBL" id="QQAX01000003">
    <property type="protein sequence ID" value="RDI48114.1"/>
    <property type="molecule type" value="Genomic_DNA"/>
</dbReference>
<evidence type="ECO:0000259" key="2">
    <source>
        <dbReference type="Pfam" id="PF13439"/>
    </source>
</evidence>
<organism evidence="3 4">
    <name type="scientific">Aquicella lusitana</name>
    <dbReference type="NCBI Taxonomy" id="254246"/>
    <lineage>
        <taxon>Bacteria</taxon>
        <taxon>Pseudomonadati</taxon>
        <taxon>Pseudomonadota</taxon>
        <taxon>Gammaproteobacteria</taxon>
        <taxon>Legionellales</taxon>
        <taxon>Coxiellaceae</taxon>
        <taxon>Aquicella</taxon>
    </lineage>
</organism>
<reference evidence="3 4" key="1">
    <citation type="submission" date="2018-07" db="EMBL/GenBank/DDBJ databases">
        <title>Genomic Encyclopedia of Type Strains, Phase IV (KMG-IV): sequencing the most valuable type-strain genomes for metagenomic binning, comparative biology and taxonomic classification.</title>
        <authorList>
            <person name="Goeker M."/>
        </authorList>
    </citation>
    <scope>NUCLEOTIDE SEQUENCE [LARGE SCALE GENOMIC DNA]</scope>
    <source>
        <strain evidence="3 4">DSM 16500</strain>
    </source>
</reference>
<dbReference type="GO" id="GO:1901135">
    <property type="term" value="P:carbohydrate derivative metabolic process"/>
    <property type="evidence" value="ECO:0007669"/>
    <property type="project" value="UniProtKB-ARBA"/>
</dbReference>
<dbReference type="SUPFAM" id="SSF53756">
    <property type="entry name" value="UDP-Glycosyltransferase/glycogen phosphorylase"/>
    <property type="match status" value="1"/>
</dbReference>
<evidence type="ECO:0008006" key="5">
    <source>
        <dbReference type="Google" id="ProtNLM"/>
    </source>
</evidence>
<dbReference type="RefSeq" id="WP_114833592.1">
    <property type="nucleotide sequence ID" value="NZ_LR699114.1"/>
</dbReference>
<dbReference type="Pfam" id="PF00534">
    <property type="entry name" value="Glycos_transf_1"/>
    <property type="match status" value="1"/>
</dbReference>
<dbReference type="AlphaFoldDB" id="A0A370GZM1"/>
<dbReference type="CDD" id="cd03811">
    <property type="entry name" value="GT4_GT28_WabH-like"/>
    <property type="match status" value="1"/>
</dbReference>
<evidence type="ECO:0000313" key="4">
    <source>
        <dbReference type="Proteomes" id="UP000254720"/>
    </source>
</evidence>
<evidence type="ECO:0000313" key="3">
    <source>
        <dbReference type="EMBL" id="RDI48114.1"/>
    </source>
</evidence>
<keyword evidence="4" id="KW-1185">Reference proteome</keyword>
<dbReference type="Gene3D" id="3.40.50.2000">
    <property type="entry name" value="Glycogen Phosphorylase B"/>
    <property type="match status" value="2"/>
</dbReference>
<accession>A0A370GZM1</accession>
<gene>
    <name evidence="3" type="ORF">C8D86_10379</name>
</gene>
<dbReference type="Proteomes" id="UP000254720">
    <property type="component" value="Unassembled WGS sequence"/>
</dbReference>
<dbReference type="InterPro" id="IPR028098">
    <property type="entry name" value="Glyco_trans_4-like_N"/>
</dbReference>
<feature type="domain" description="Glycosyltransferase subfamily 4-like N-terminal" evidence="2">
    <location>
        <begin position="27"/>
        <end position="174"/>
    </location>
</feature>
<proteinExistence type="predicted"/>
<dbReference type="OrthoDB" id="9768937at2"/>
<sequence length="374" mass="42976">MRKNILILGHNYATQFIDIYNQYTRLFDKSKYQVTVAYLTGKPDEEVKNRTIAEEVVFFNLSKKEIRTLKISAIKKLLAFCRERKFEIVICHRYKPTYVMMWVAQFCKIPAMIFVMHELRTMSSLGRQLLVASLSRQNMLFAGVSNAVRDDMRKNLWSVPKERIQTLYNVIDMELTEPNLLSREEARKALQLPDEAFVFGNIARLAPNKDQESLIHAFSLIKPYTPKAKLVIIGDGELESRLKDQAKSYGLQNDIIFTGFLSGGFRYMKAFDCFALSSVQEAFGRVLIEAMVARLPIIATRVHGIPEVVGHAGTLIKPRDPVAFAEAMKQIYIASEEERNMLGEKAYQHVSDNFSIPAFYKQFWQLPLVQPVKE</sequence>
<name>A0A370GZM1_9COXI</name>
<comment type="caution">
    <text evidence="3">The sequence shown here is derived from an EMBL/GenBank/DDBJ whole genome shotgun (WGS) entry which is preliminary data.</text>
</comment>
<evidence type="ECO:0000259" key="1">
    <source>
        <dbReference type="Pfam" id="PF00534"/>
    </source>
</evidence>
<dbReference type="InterPro" id="IPR001296">
    <property type="entry name" value="Glyco_trans_1"/>
</dbReference>
<dbReference type="Pfam" id="PF13439">
    <property type="entry name" value="Glyco_transf_4"/>
    <property type="match status" value="1"/>
</dbReference>
<feature type="domain" description="Glycosyl transferase family 1" evidence="1">
    <location>
        <begin position="183"/>
        <end position="348"/>
    </location>
</feature>
<dbReference type="PANTHER" id="PTHR12526:SF637">
    <property type="entry name" value="GLYCOSYLTRANSFERASE EPSF-RELATED"/>
    <property type="match status" value="1"/>
</dbReference>
<protein>
    <recommendedName>
        <fullName evidence="5">Glycosyltransferase involved in cell wall biosynthesis</fullName>
    </recommendedName>
</protein>